<feature type="domain" description="Myb-like" evidence="8">
    <location>
        <begin position="62"/>
        <end position="112"/>
    </location>
</feature>
<evidence type="ECO:0000256" key="5">
    <source>
        <dbReference type="ARBA" id="ARBA00023163"/>
    </source>
</evidence>
<dbReference type="GO" id="GO:0005634">
    <property type="term" value="C:nucleus"/>
    <property type="evidence" value="ECO:0007669"/>
    <property type="project" value="UniProtKB-SubCell"/>
</dbReference>
<evidence type="ECO:0000256" key="3">
    <source>
        <dbReference type="ARBA" id="ARBA00023015"/>
    </source>
</evidence>
<dbReference type="InterPro" id="IPR051953">
    <property type="entry name" value="Plant_SW-associated_TFs"/>
</dbReference>
<evidence type="ECO:0000259" key="9">
    <source>
        <dbReference type="PROSITE" id="PS51294"/>
    </source>
</evidence>
<comment type="subcellular location">
    <subcellularLocation>
        <location evidence="1">Nucleus</location>
    </subcellularLocation>
</comment>
<protein>
    <submittedName>
        <fullName evidence="10">Uncharacterized protein</fullName>
    </submittedName>
</protein>
<dbReference type="InterPro" id="IPR017930">
    <property type="entry name" value="Myb_dom"/>
</dbReference>
<dbReference type="GO" id="GO:0003677">
    <property type="term" value="F:DNA binding"/>
    <property type="evidence" value="ECO:0007669"/>
    <property type="project" value="UniProtKB-KW"/>
</dbReference>
<dbReference type="PROSITE" id="PS51294">
    <property type="entry name" value="HTH_MYB"/>
    <property type="match status" value="2"/>
</dbReference>
<dbReference type="PANTHER" id="PTHR47997">
    <property type="entry name" value="MYB DOMAIN PROTEIN 55"/>
    <property type="match status" value="1"/>
</dbReference>
<organism evidence="10 11">
    <name type="scientific">Erythroxylum novogranatense</name>
    <dbReference type="NCBI Taxonomy" id="1862640"/>
    <lineage>
        <taxon>Eukaryota</taxon>
        <taxon>Viridiplantae</taxon>
        <taxon>Streptophyta</taxon>
        <taxon>Embryophyta</taxon>
        <taxon>Tracheophyta</taxon>
        <taxon>Spermatophyta</taxon>
        <taxon>Magnoliopsida</taxon>
        <taxon>eudicotyledons</taxon>
        <taxon>Gunneridae</taxon>
        <taxon>Pentapetalae</taxon>
        <taxon>rosids</taxon>
        <taxon>fabids</taxon>
        <taxon>Malpighiales</taxon>
        <taxon>Erythroxylaceae</taxon>
        <taxon>Erythroxylum</taxon>
    </lineage>
</organism>
<dbReference type="Gene3D" id="1.10.10.60">
    <property type="entry name" value="Homeodomain-like"/>
    <property type="match status" value="2"/>
</dbReference>
<dbReference type="AlphaFoldDB" id="A0AAV8T4Q0"/>
<dbReference type="PANTHER" id="PTHR47997:SF28">
    <property type="entry name" value="TRANSCRIPTION FACTOR MYB15-LIKE"/>
    <property type="match status" value="1"/>
</dbReference>
<feature type="domain" description="HTH myb-type" evidence="9">
    <location>
        <begin position="62"/>
        <end position="116"/>
    </location>
</feature>
<keyword evidence="5" id="KW-0804">Transcription</keyword>
<comment type="caution">
    <text evidence="10">The sequence shown here is derived from an EMBL/GenBank/DDBJ whole genome shotgun (WGS) entry which is preliminary data.</text>
</comment>
<dbReference type="SMART" id="SM00717">
    <property type="entry name" value="SANT"/>
    <property type="match status" value="2"/>
</dbReference>
<dbReference type="Proteomes" id="UP001159364">
    <property type="component" value="Linkage Group LG06"/>
</dbReference>
<gene>
    <name evidence="10" type="ORF">K2173_004566</name>
</gene>
<evidence type="ECO:0000259" key="8">
    <source>
        <dbReference type="PROSITE" id="PS50090"/>
    </source>
</evidence>
<dbReference type="Pfam" id="PF00249">
    <property type="entry name" value="Myb_DNA-binding"/>
    <property type="match status" value="2"/>
</dbReference>
<name>A0AAV8T4Q0_9ROSI</name>
<dbReference type="SUPFAM" id="SSF46689">
    <property type="entry name" value="Homeodomain-like"/>
    <property type="match status" value="1"/>
</dbReference>
<evidence type="ECO:0000256" key="2">
    <source>
        <dbReference type="ARBA" id="ARBA00022737"/>
    </source>
</evidence>
<dbReference type="InterPro" id="IPR001005">
    <property type="entry name" value="SANT/Myb"/>
</dbReference>
<keyword evidence="11" id="KW-1185">Reference proteome</keyword>
<proteinExistence type="predicted"/>
<dbReference type="PROSITE" id="PS50090">
    <property type="entry name" value="MYB_LIKE"/>
    <property type="match status" value="2"/>
</dbReference>
<dbReference type="InterPro" id="IPR009057">
    <property type="entry name" value="Homeodomain-like_sf"/>
</dbReference>
<dbReference type="EMBL" id="JAIWQS010000006">
    <property type="protein sequence ID" value="KAJ8761756.1"/>
    <property type="molecule type" value="Genomic_DNA"/>
</dbReference>
<keyword evidence="2" id="KW-0677">Repeat</keyword>
<sequence>MLRAAHSDQIPLKRGTWTAEEDQKLISYITRNGIWNWNSLPRAAGLSRTGKSCRLRWVNYLRPDLKHGNFSNEEVETIIKLQLTMGNRWSKIAARLPGRTDNEIKNFWNAHLKKRLKKVQANDPFQGTIQSKFVKSSEDGIGNLFPCAQKESIPAEGLGGRPTSSEPSVGDFSSSSGSLIELESIGKLEEDSIDFLDFSGDAQSSCQRSLSVGPTHSFCDGSVVLGNQLRFQHCIKPCTSYSTGFPISPNLSTLNFSSTADSVAEINQNHVIKVKNSYDSQGLSSELQNFLEKPFSVDDLLKVEDDAPTSTNLIWLDGSCSYPFTFPQFY</sequence>
<evidence type="ECO:0000313" key="10">
    <source>
        <dbReference type="EMBL" id="KAJ8761756.1"/>
    </source>
</evidence>
<feature type="domain" description="Myb-like" evidence="8">
    <location>
        <begin position="9"/>
        <end position="61"/>
    </location>
</feature>
<feature type="domain" description="HTH myb-type" evidence="9">
    <location>
        <begin position="12"/>
        <end position="61"/>
    </location>
</feature>
<keyword evidence="3" id="KW-0805">Transcription regulation</keyword>
<keyword evidence="6" id="KW-0539">Nucleus</keyword>
<accession>A0AAV8T4Q0</accession>
<evidence type="ECO:0000256" key="4">
    <source>
        <dbReference type="ARBA" id="ARBA00023125"/>
    </source>
</evidence>
<evidence type="ECO:0000256" key="1">
    <source>
        <dbReference type="ARBA" id="ARBA00004123"/>
    </source>
</evidence>
<evidence type="ECO:0000256" key="6">
    <source>
        <dbReference type="ARBA" id="ARBA00023242"/>
    </source>
</evidence>
<feature type="region of interest" description="Disordered" evidence="7">
    <location>
        <begin position="154"/>
        <end position="175"/>
    </location>
</feature>
<reference evidence="10 11" key="1">
    <citation type="submission" date="2021-09" db="EMBL/GenBank/DDBJ databases">
        <title>Genomic insights and catalytic innovation underlie evolution of tropane alkaloids biosynthesis.</title>
        <authorList>
            <person name="Wang Y.-J."/>
            <person name="Tian T."/>
            <person name="Huang J.-P."/>
            <person name="Huang S.-X."/>
        </authorList>
    </citation>
    <scope>NUCLEOTIDE SEQUENCE [LARGE SCALE GENOMIC DNA]</scope>
    <source>
        <strain evidence="10">KIB-2018</strain>
        <tissue evidence="10">Leaf</tissue>
    </source>
</reference>
<evidence type="ECO:0000256" key="7">
    <source>
        <dbReference type="SAM" id="MobiDB-lite"/>
    </source>
</evidence>
<dbReference type="CDD" id="cd00167">
    <property type="entry name" value="SANT"/>
    <property type="match status" value="2"/>
</dbReference>
<evidence type="ECO:0000313" key="11">
    <source>
        <dbReference type="Proteomes" id="UP001159364"/>
    </source>
</evidence>
<keyword evidence="4" id="KW-0238">DNA-binding</keyword>
<dbReference type="FunFam" id="1.10.10.60:FF:000001">
    <property type="entry name" value="MYB-related transcription factor"/>
    <property type="match status" value="1"/>
</dbReference>